<reference evidence="2" key="1">
    <citation type="journal article" date="2002" name="Science">
        <title>The draft genome of Ciona intestinalis: insights into chordate and vertebrate origins.</title>
        <authorList>
            <person name="Dehal P."/>
            <person name="Satou Y."/>
            <person name="Campbell R.K."/>
            <person name="Chapman J."/>
            <person name="Degnan B."/>
            <person name="De Tomaso A."/>
            <person name="Davidson B."/>
            <person name="Di Gregorio A."/>
            <person name="Gelpke M."/>
            <person name="Goodstein D.M."/>
            <person name="Harafuji N."/>
            <person name="Hastings K.E."/>
            <person name="Ho I."/>
            <person name="Hotta K."/>
            <person name="Huang W."/>
            <person name="Kawashima T."/>
            <person name="Lemaire P."/>
            <person name="Martinez D."/>
            <person name="Meinertzhagen I.A."/>
            <person name="Necula S."/>
            <person name="Nonaka M."/>
            <person name="Putnam N."/>
            <person name="Rash S."/>
            <person name="Saiga H."/>
            <person name="Satake M."/>
            <person name="Terry A."/>
            <person name="Yamada L."/>
            <person name="Wang H.G."/>
            <person name="Awazu S."/>
            <person name="Azumi K."/>
            <person name="Boore J."/>
            <person name="Branno M."/>
            <person name="Chin-Bow S."/>
            <person name="DeSantis R."/>
            <person name="Doyle S."/>
            <person name="Francino P."/>
            <person name="Keys D.N."/>
            <person name="Haga S."/>
            <person name="Hayashi H."/>
            <person name="Hino K."/>
            <person name="Imai K.S."/>
            <person name="Inaba K."/>
            <person name="Kano S."/>
            <person name="Kobayashi K."/>
            <person name="Kobayashi M."/>
            <person name="Lee B.I."/>
            <person name="Makabe K.W."/>
            <person name="Manohar C."/>
            <person name="Matassi G."/>
            <person name="Medina M."/>
            <person name="Mochizuki Y."/>
            <person name="Mount S."/>
            <person name="Morishita T."/>
            <person name="Miura S."/>
            <person name="Nakayama A."/>
            <person name="Nishizaka S."/>
            <person name="Nomoto H."/>
            <person name="Ohta F."/>
            <person name="Oishi K."/>
            <person name="Rigoutsos I."/>
            <person name="Sano M."/>
            <person name="Sasaki A."/>
            <person name="Sasakura Y."/>
            <person name="Shoguchi E."/>
            <person name="Shin-i T."/>
            <person name="Spagnuolo A."/>
            <person name="Stainier D."/>
            <person name="Suzuki M.M."/>
            <person name="Tassy O."/>
            <person name="Takatori N."/>
            <person name="Tokuoka M."/>
            <person name="Yagi K."/>
            <person name="Yoshizaki F."/>
            <person name="Wada S."/>
            <person name="Zhang C."/>
            <person name="Hyatt P.D."/>
            <person name="Larimer F."/>
            <person name="Detter C."/>
            <person name="Doggett N."/>
            <person name="Glavina T."/>
            <person name="Hawkins T."/>
            <person name="Richardson P."/>
            <person name="Lucas S."/>
            <person name="Kohara Y."/>
            <person name="Levine M."/>
            <person name="Satoh N."/>
            <person name="Rokhsar D.S."/>
        </authorList>
    </citation>
    <scope>NUCLEOTIDE SEQUENCE [LARGE SCALE GENOMIC DNA]</scope>
</reference>
<reference evidence="1" key="3">
    <citation type="submission" date="2025-08" db="UniProtKB">
        <authorList>
            <consortium name="Ensembl"/>
        </authorList>
    </citation>
    <scope>IDENTIFICATION</scope>
</reference>
<evidence type="ECO:0000313" key="2">
    <source>
        <dbReference type="Proteomes" id="UP000008144"/>
    </source>
</evidence>
<protein>
    <submittedName>
        <fullName evidence="1">Uncharacterized protein</fullName>
    </submittedName>
</protein>
<organism evidence="1 2">
    <name type="scientific">Ciona intestinalis</name>
    <name type="common">Transparent sea squirt</name>
    <name type="synonym">Ascidia intestinalis</name>
    <dbReference type="NCBI Taxonomy" id="7719"/>
    <lineage>
        <taxon>Eukaryota</taxon>
        <taxon>Metazoa</taxon>
        <taxon>Chordata</taxon>
        <taxon>Tunicata</taxon>
        <taxon>Ascidiacea</taxon>
        <taxon>Phlebobranchia</taxon>
        <taxon>Cionidae</taxon>
        <taxon>Ciona</taxon>
    </lineage>
</organism>
<dbReference type="AlphaFoldDB" id="H2Y1V4"/>
<accession>H2Y1V4</accession>
<evidence type="ECO:0000313" key="1">
    <source>
        <dbReference type="Ensembl" id="ENSCINP00000035889.1"/>
    </source>
</evidence>
<keyword evidence="2" id="KW-1185">Reference proteome</keyword>
<dbReference type="InParanoid" id="H2Y1V4"/>
<dbReference type="EMBL" id="EAAA01002741">
    <property type="status" value="NOT_ANNOTATED_CDS"/>
    <property type="molecule type" value="Genomic_DNA"/>
</dbReference>
<dbReference type="HOGENOM" id="CLU_3406255_0_0_1"/>
<dbReference type="Ensembl" id="ENSCINT00000034629.1">
    <property type="protein sequence ID" value="ENSCINP00000035889.1"/>
    <property type="gene ID" value="ENSCING00000018155.1"/>
</dbReference>
<reference evidence="1" key="4">
    <citation type="submission" date="2025-09" db="UniProtKB">
        <authorList>
            <consortium name="Ensembl"/>
        </authorList>
    </citation>
    <scope>IDENTIFICATION</scope>
</reference>
<dbReference type="Proteomes" id="UP000008144">
    <property type="component" value="Chromosome 8"/>
</dbReference>
<name>H2Y1V4_CIOIN</name>
<sequence length="30" mass="3442">MLMQITVLRYSVIQNLNTSLIGINMEFDIA</sequence>
<reference evidence="1" key="2">
    <citation type="journal article" date="2008" name="Genome Biol.">
        <title>Improved genome assembly and evidence-based global gene model set for the chordate Ciona intestinalis: new insight into intron and operon populations.</title>
        <authorList>
            <person name="Satou Y."/>
            <person name="Mineta K."/>
            <person name="Ogasawara M."/>
            <person name="Sasakura Y."/>
            <person name="Shoguchi E."/>
            <person name="Ueno K."/>
            <person name="Yamada L."/>
            <person name="Matsumoto J."/>
            <person name="Wasserscheid J."/>
            <person name="Dewar K."/>
            <person name="Wiley G.B."/>
            <person name="Macmil S.L."/>
            <person name="Roe B.A."/>
            <person name="Zeller R.W."/>
            <person name="Hastings K.E."/>
            <person name="Lemaire P."/>
            <person name="Lindquist E."/>
            <person name="Endo T."/>
            <person name="Hotta K."/>
            <person name="Inaba K."/>
        </authorList>
    </citation>
    <scope>NUCLEOTIDE SEQUENCE [LARGE SCALE GENOMIC DNA]</scope>
    <source>
        <strain evidence="1">wild type</strain>
    </source>
</reference>
<proteinExistence type="predicted"/>